<reference evidence="1" key="1">
    <citation type="submission" date="2017-07" db="EMBL/GenBank/DDBJ databases">
        <title>Taro Niue Genome Assembly and Annotation.</title>
        <authorList>
            <person name="Atibalentja N."/>
            <person name="Keating K."/>
            <person name="Fields C.J."/>
        </authorList>
    </citation>
    <scope>NUCLEOTIDE SEQUENCE</scope>
    <source>
        <strain evidence="1">Niue_2</strain>
        <tissue evidence="1">Leaf</tissue>
    </source>
</reference>
<accession>A0A843X7R8</accession>
<evidence type="ECO:0000313" key="1">
    <source>
        <dbReference type="EMBL" id="MQM15314.1"/>
    </source>
</evidence>
<dbReference type="EMBL" id="NMUH01006459">
    <property type="protein sequence ID" value="MQM15314.1"/>
    <property type="molecule type" value="Genomic_DNA"/>
</dbReference>
<sequence length="117" mass="13152">MLVVANAKTFPPSLWTPSHLLAALVPLEVKVQQEVPLLHKVVLMVPALSPLSPVVLLRKTDPVVANPTLSGYVSLQNKTNYQQRTMIRSYYVLFPFLHIYTDLALIPTVTVRAYQTR</sequence>
<protein>
    <submittedName>
        <fullName evidence="1">Uncharacterized protein</fullName>
    </submittedName>
</protein>
<evidence type="ECO:0000313" key="2">
    <source>
        <dbReference type="Proteomes" id="UP000652761"/>
    </source>
</evidence>
<gene>
    <name evidence="1" type="ORF">Taro_048257</name>
</gene>
<name>A0A843X7R8_COLES</name>
<dbReference type="Proteomes" id="UP000652761">
    <property type="component" value="Unassembled WGS sequence"/>
</dbReference>
<keyword evidence="2" id="KW-1185">Reference proteome</keyword>
<dbReference type="AlphaFoldDB" id="A0A843X7R8"/>
<organism evidence="1 2">
    <name type="scientific">Colocasia esculenta</name>
    <name type="common">Wild taro</name>
    <name type="synonym">Arum esculentum</name>
    <dbReference type="NCBI Taxonomy" id="4460"/>
    <lineage>
        <taxon>Eukaryota</taxon>
        <taxon>Viridiplantae</taxon>
        <taxon>Streptophyta</taxon>
        <taxon>Embryophyta</taxon>
        <taxon>Tracheophyta</taxon>
        <taxon>Spermatophyta</taxon>
        <taxon>Magnoliopsida</taxon>
        <taxon>Liliopsida</taxon>
        <taxon>Araceae</taxon>
        <taxon>Aroideae</taxon>
        <taxon>Colocasieae</taxon>
        <taxon>Colocasia</taxon>
    </lineage>
</organism>
<proteinExistence type="predicted"/>
<comment type="caution">
    <text evidence="1">The sequence shown here is derived from an EMBL/GenBank/DDBJ whole genome shotgun (WGS) entry which is preliminary data.</text>
</comment>